<protein>
    <recommendedName>
        <fullName evidence="4">DUF4378 domain-containing protein</fullName>
    </recommendedName>
</protein>
<feature type="chain" id="PRO_5014123817" description="DUF4378 domain-containing protein" evidence="1">
    <location>
        <begin position="23"/>
        <end position="341"/>
    </location>
</feature>
<evidence type="ECO:0000313" key="2">
    <source>
        <dbReference type="EMBL" id="PKU82496.1"/>
    </source>
</evidence>
<evidence type="ECO:0000256" key="1">
    <source>
        <dbReference type="SAM" id="SignalP"/>
    </source>
</evidence>
<keyword evidence="3" id="KW-1185">Reference proteome</keyword>
<organism evidence="2 3">
    <name type="scientific">Dendrobium catenatum</name>
    <dbReference type="NCBI Taxonomy" id="906689"/>
    <lineage>
        <taxon>Eukaryota</taxon>
        <taxon>Viridiplantae</taxon>
        <taxon>Streptophyta</taxon>
        <taxon>Embryophyta</taxon>
        <taxon>Tracheophyta</taxon>
        <taxon>Spermatophyta</taxon>
        <taxon>Magnoliopsida</taxon>
        <taxon>Liliopsida</taxon>
        <taxon>Asparagales</taxon>
        <taxon>Orchidaceae</taxon>
        <taxon>Epidendroideae</taxon>
        <taxon>Malaxideae</taxon>
        <taxon>Dendrobiinae</taxon>
        <taxon>Dendrobium</taxon>
    </lineage>
</organism>
<dbReference type="AlphaFoldDB" id="A0A2I0X3L4"/>
<dbReference type="Proteomes" id="UP000233837">
    <property type="component" value="Unassembled WGS sequence"/>
</dbReference>
<reference evidence="2 3" key="1">
    <citation type="journal article" date="2016" name="Sci. Rep.">
        <title>The Dendrobium catenatum Lindl. genome sequence provides insights into polysaccharide synthase, floral development and adaptive evolution.</title>
        <authorList>
            <person name="Zhang G.Q."/>
            <person name="Xu Q."/>
            <person name="Bian C."/>
            <person name="Tsai W.C."/>
            <person name="Yeh C.M."/>
            <person name="Liu K.W."/>
            <person name="Yoshida K."/>
            <person name="Zhang L.S."/>
            <person name="Chang S.B."/>
            <person name="Chen F."/>
            <person name="Shi Y."/>
            <person name="Su Y.Y."/>
            <person name="Zhang Y.Q."/>
            <person name="Chen L.J."/>
            <person name="Yin Y."/>
            <person name="Lin M."/>
            <person name="Huang H."/>
            <person name="Deng H."/>
            <person name="Wang Z.W."/>
            <person name="Zhu S.L."/>
            <person name="Zhao X."/>
            <person name="Deng C."/>
            <person name="Niu S.C."/>
            <person name="Huang J."/>
            <person name="Wang M."/>
            <person name="Liu G.H."/>
            <person name="Yang H.J."/>
            <person name="Xiao X.J."/>
            <person name="Hsiao Y.Y."/>
            <person name="Wu W.L."/>
            <person name="Chen Y.Y."/>
            <person name="Mitsuda N."/>
            <person name="Ohme-Takagi M."/>
            <person name="Luo Y.B."/>
            <person name="Van de Peer Y."/>
            <person name="Liu Z.J."/>
        </authorList>
    </citation>
    <scope>NUCLEOTIDE SEQUENCE [LARGE SCALE GENOMIC DNA]</scope>
    <source>
        <tissue evidence="2">The whole plant</tissue>
    </source>
</reference>
<evidence type="ECO:0008006" key="4">
    <source>
        <dbReference type="Google" id="ProtNLM"/>
    </source>
</evidence>
<dbReference type="PANTHER" id="PTHR36885:SF2">
    <property type="entry name" value="DUF4378 DOMAIN-CONTAINING PROTEIN"/>
    <property type="match status" value="1"/>
</dbReference>
<feature type="signal peptide" evidence="1">
    <location>
        <begin position="1"/>
        <end position="22"/>
    </location>
</feature>
<name>A0A2I0X3L4_9ASPA</name>
<dbReference type="EMBL" id="KZ502191">
    <property type="protein sequence ID" value="PKU82496.1"/>
    <property type="molecule type" value="Genomic_DNA"/>
</dbReference>
<evidence type="ECO:0000313" key="3">
    <source>
        <dbReference type="Proteomes" id="UP000233837"/>
    </source>
</evidence>
<gene>
    <name evidence="2" type="ORF">MA16_Dca005501</name>
</gene>
<keyword evidence="1" id="KW-0732">Signal</keyword>
<reference evidence="2 3" key="2">
    <citation type="journal article" date="2017" name="Nature">
        <title>The Apostasia genome and the evolution of orchids.</title>
        <authorList>
            <person name="Zhang G.Q."/>
            <person name="Liu K.W."/>
            <person name="Li Z."/>
            <person name="Lohaus R."/>
            <person name="Hsiao Y.Y."/>
            <person name="Niu S.C."/>
            <person name="Wang J.Y."/>
            <person name="Lin Y.C."/>
            <person name="Xu Q."/>
            <person name="Chen L.J."/>
            <person name="Yoshida K."/>
            <person name="Fujiwara S."/>
            <person name="Wang Z.W."/>
            <person name="Zhang Y.Q."/>
            <person name="Mitsuda N."/>
            <person name="Wang M."/>
            <person name="Liu G.H."/>
            <person name="Pecoraro L."/>
            <person name="Huang H.X."/>
            <person name="Xiao X.J."/>
            <person name="Lin M."/>
            <person name="Wu X.Y."/>
            <person name="Wu W.L."/>
            <person name="Chen Y.Y."/>
            <person name="Chang S.B."/>
            <person name="Sakamoto S."/>
            <person name="Ohme-Takagi M."/>
            <person name="Yagi M."/>
            <person name="Zeng S.J."/>
            <person name="Shen C.Y."/>
            <person name="Yeh C.M."/>
            <person name="Luo Y.B."/>
            <person name="Tsai W.C."/>
            <person name="Van de Peer Y."/>
            <person name="Liu Z.J."/>
        </authorList>
    </citation>
    <scope>NUCLEOTIDE SEQUENCE [LARGE SCALE GENOMIC DNA]</scope>
    <source>
        <tissue evidence="2">The whole plant</tissue>
    </source>
</reference>
<dbReference type="OrthoDB" id="691329at2759"/>
<accession>A0A2I0X3L4</accession>
<sequence>MSQIPISFISTTLFCFSHSSLSLSLSVLSLSPYRFSFAHLISKLWFETSMEFHGKTFSHGRRLFELLEEQQEPFLLEVYLLENGYSRNLLKSDQAKAKCWPVKTCKKLFGFSSHVIKTRRGGKLFSCVLPKLLHWKLIIKALNLESRSVLSCFTAMGIEARASRFSRLLNSCEEILDGTKHWKTMENSKQHSPVSVFELHSDEACSAYNHSMEEENLSTSSLNSDMSEEPQYFNWFSKLHQDENGRKEPKERIWGSHDSLSNGRRSMEMQVFSLEKHRKEVARIAKLIDVDLSGTRKEWSHFKDGGRKIGLKIERLIFEEIREELVVEMFGSHCLLKSDSF</sequence>
<proteinExistence type="predicted"/>
<dbReference type="PANTHER" id="PTHR36885">
    <property type="entry name" value="EXPRESSED PROTEIN"/>
    <property type="match status" value="1"/>
</dbReference>